<dbReference type="EMBL" id="JBHRSD010000001">
    <property type="protein sequence ID" value="MFC3031142.1"/>
    <property type="molecule type" value="Genomic_DNA"/>
</dbReference>
<protein>
    <submittedName>
        <fullName evidence="2">Substrate-binding periplasmic protein</fullName>
    </submittedName>
</protein>
<sequence>MKTLLYCFLILKLGICQAALLRFVAEDLPPYHFYNAKGQLDGALVEVLRATLNEAGLTADIELMPMARARYELDHKHNTLMFSLLKTAEREHQYQFLGATYHATAFLFGLKQRPFSLHTLDDAKKYHVSTIRGYHSDAYLKAQGFSEDDNLVLLSEYHSMWQMLYLGRTDLVLTNALTVEQELLNSGLEPSFIDRKLAITDFPSELHIAANLNLSSKVAQRISSALQRVKDSGRYEQILTRWQLQ</sequence>
<accession>A0ABV7CEX9</accession>
<keyword evidence="3" id="KW-1185">Reference proteome</keyword>
<comment type="caution">
    <text evidence="2">The sequence shown here is derived from an EMBL/GenBank/DDBJ whole genome shotgun (WGS) entry which is preliminary data.</text>
</comment>
<feature type="domain" description="Solute-binding protein family 3/N-terminal" evidence="1">
    <location>
        <begin position="24"/>
        <end position="243"/>
    </location>
</feature>
<dbReference type="PANTHER" id="PTHR38834">
    <property type="entry name" value="PERIPLASMIC SUBSTRATE BINDING PROTEIN FAMILY 3"/>
    <property type="match status" value="1"/>
</dbReference>
<evidence type="ECO:0000313" key="3">
    <source>
        <dbReference type="Proteomes" id="UP001595453"/>
    </source>
</evidence>
<proteinExistence type="predicted"/>
<gene>
    <name evidence="2" type="ORF">ACFOEE_01210</name>
</gene>
<reference evidence="3" key="1">
    <citation type="journal article" date="2019" name="Int. J. Syst. Evol. Microbiol.">
        <title>The Global Catalogue of Microorganisms (GCM) 10K type strain sequencing project: providing services to taxonomists for standard genome sequencing and annotation.</title>
        <authorList>
            <consortium name="The Broad Institute Genomics Platform"/>
            <consortium name="The Broad Institute Genome Sequencing Center for Infectious Disease"/>
            <person name="Wu L."/>
            <person name="Ma J."/>
        </authorList>
    </citation>
    <scope>NUCLEOTIDE SEQUENCE [LARGE SCALE GENOMIC DNA]</scope>
    <source>
        <strain evidence="3">KCTC 42730</strain>
    </source>
</reference>
<dbReference type="Pfam" id="PF00497">
    <property type="entry name" value="SBP_bac_3"/>
    <property type="match status" value="1"/>
</dbReference>
<dbReference type="SUPFAM" id="SSF53850">
    <property type="entry name" value="Periplasmic binding protein-like II"/>
    <property type="match status" value="1"/>
</dbReference>
<dbReference type="RefSeq" id="WP_377120074.1">
    <property type="nucleotide sequence ID" value="NZ_JBHRSD010000001.1"/>
</dbReference>
<organism evidence="2 3">
    <name type="scientific">Pseudoalteromonas fenneropenaei</name>
    <dbReference type="NCBI Taxonomy" id="1737459"/>
    <lineage>
        <taxon>Bacteria</taxon>
        <taxon>Pseudomonadati</taxon>
        <taxon>Pseudomonadota</taxon>
        <taxon>Gammaproteobacteria</taxon>
        <taxon>Alteromonadales</taxon>
        <taxon>Pseudoalteromonadaceae</taxon>
        <taxon>Pseudoalteromonas</taxon>
    </lineage>
</organism>
<dbReference type="Gene3D" id="3.40.190.10">
    <property type="entry name" value="Periplasmic binding protein-like II"/>
    <property type="match status" value="2"/>
</dbReference>
<evidence type="ECO:0000313" key="2">
    <source>
        <dbReference type="EMBL" id="MFC3031142.1"/>
    </source>
</evidence>
<dbReference type="PANTHER" id="PTHR38834:SF3">
    <property type="entry name" value="SOLUTE-BINDING PROTEIN FAMILY 3_N-TERMINAL DOMAIN-CONTAINING PROTEIN"/>
    <property type="match status" value="1"/>
</dbReference>
<dbReference type="InterPro" id="IPR001638">
    <property type="entry name" value="Solute-binding_3/MltF_N"/>
</dbReference>
<evidence type="ECO:0000259" key="1">
    <source>
        <dbReference type="Pfam" id="PF00497"/>
    </source>
</evidence>
<name>A0ABV7CEX9_9GAMM</name>
<dbReference type="Proteomes" id="UP001595453">
    <property type="component" value="Unassembled WGS sequence"/>
</dbReference>